<evidence type="ECO:0000256" key="4">
    <source>
        <dbReference type="ARBA" id="ARBA00021581"/>
    </source>
</evidence>
<evidence type="ECO:0000256" key="5">
    <source>
        <dbReference type="ARBA" id="ARBA00022475"/>
    </source>
</evidence>
<name>A0A3D8IXC2_9HELI</name>
<protein>
    <recommendedName>
        <fullName evidence="4 14">Undecaprenyl-diphosphatase</fullName>
        <ecNumber evidence="3 14">3.6.1.27</ecNumber>
    </recommendedName>
    <alternativeName>
        <fullName evidence="12 14">Bacitracin resistance protein</fullName>
    </alternativeName>
    <alternativeName>
        <fullName evidence="11 14">Undecaprenyl pyrophosphate phosphatase</fullName>
    </alternativeName>
</protein>
<dbReference type="HAMAP" id="MF_01006">
    <property type="entry name" value="Undec_diphosphatase"/>
    <property type="match status" value="1"/>
</dbReference>
<reference evidence="15 16" key="1">
    <citation type="submission" date="2018-04" db="EMBL/GenBank/DDBJ databases">
        <title>Novel Campyloabacter and Helicobacter Species and Strains.</title>
        <authorList>
            <person name="Mannion A.J."/>
            <person name="Shen Z."/>
            <person name="Fox J.G."/>
        </authorList>
    </citation>
    <scope>NUCLEOTIDE SEQUENCE [LARGE SCALE GENOMIC DNA]</scope>
    <source>
        <strain evidence="15 16">ATCC 700242</strain>
    </source>
</reference>
<organism evidence="15 16">
    <name type="scientific">Helicobacter cholecystus</name>
    <dbReference type="NCBI Taxonomy" id="45498"/>
    <lineage>
        <taxon>Bacteria</taxon>
        <taxon>Pseudomonadati</taxon>
        <taxon>Campylobacterota</taxon>
        <taxon>Epsilonproteobacteria</taxon>
        <taxon>Campylobacterales</taxon>
        <taxon>Helicobacteraceae</taxon>
        <taxon>Helicobacter</taxon>
    </lineage>
</organism>
<gene>
    <name evidence="14" type="primary">uppP</name>
    <name evidence="15" type="ORF">CQA62_00440</name>
</gene>
<dbReference type="GO" id="GO:0071555">
    <property type="term" value="P:cell wall organization"/>
    <property type="evidence" value="ECO:0007669"/>
    <property type="project" value="UniProtKB-KW"/>
</dbReference>
<dbReference type="InterPro" id="IPR003824">
    <property type="entry name" value="UppP"/>
</dbReference>
<evidence type="ECO:0000256" key="7">
    <source>
        <dbReference type="ARBA" id="ARBA00022801"/>
    </source>
</evidence>
<comment type="function">
    <text evidence="14">Catalyzes the dephosphorylation of undecaprenyl diphosphate (UPP). Confers resistance to bacitracin.</text>
</comment>
<dbReference type="OrthoDB" id="9808289at2"/>
<feature type="transmembrane region" description="Helical" evidence="14">
    <location>
        <begin position="71"/>
        <end position="90"/>
    </location>
</feature>
<keyword evidence="7 14" id="KW-0378">Hydrolase</keyword>
<feature type="transmembrane region" description="Helical" evidence="14">
    <location>
        <begin position="96"/>
        <end position="116"/>
    </location>
</feature>
<dbReference type="NCBIfam" id="NF001390">
    <property type="entry name" value="PRK00281.1-4"/>
    <property type="match status" value="1"/>
</dbReference>
<evidence type="ECO:0000256" key="11">
    <source>
        <dbReference type="ARBA" id="ARBA00032707"/>
    </source>
</evidence>
<feature type="transmembrane region" description="Helical" evidence="14">
    <location>
        <begin position="206"/>
        <end position="227"/>
    </location>
</feature>
<dbReference type="RefSeq" id="WP_104723618.1">
    <property type="nucleotide sequence ID" value="NZ_FZNE01000002.1"/>
</dbReference>
<evidence type="ECO:0000256" key="13">
    <source>
        <dbReference type="ARBA" id="ARBA00047594"/>
    </source>
</evidence>
<keyword evidence="6 14" id="KW-0812">Transmembrane</keyword>
<dbReference type="AlphaFoldDB" id="A0A3D8IXC2"/>
<comment type="catalytic activity">
    <reaction evidence="13 14">
        <text>di-trans,octa-cis-undecaprenyl diphosphate + H2O = di-trans,octa-cis-undecaprenyl phosphate + phosphate + H(+)</text>
        <dbReference type="Rhea" id="RHEA:28094"/>
        <dbReference type="ChEBI" id="CHEBI:15377"/>
        <dbReference type="ChEBI" id="CHEBI:15378"/>
        <dbReference type="ChEBI" id="CHEBI:43474"/>
        <dbReference type="ChEBI" id="CHEBI:58405"/>
        <dbReference type="ChEBI" id="CHEBI:60392"/>
        <dbReference type="EC" id="3.6.1.27"/>
    </reaction>
</comment>
<evidence type="ECO:0000256" key="8">
    <source>
        <dbReference type="ARBA" id="ARBA00022989"/>
    </source>
</evidence>
<evidence type="ECO:0000256" key="6">
    <source>
        <dbReference type="ARBA" id="ARBA00022692"/>
    </source>
</evidence>
<comment type="caution">
    <text evidence="15">The sequence shown here is derived from an EMBL/GenBank/DDBJ whole genome shotgun (WGS) entry which is preliminary data.</text>
</comment>
<dbReference type="Pfam" id="PF02673">
    <property type="entry name" value="BacA"/>
    <property type="match status" value="1"/>
</dbReference>
<keyword evidence="14" id="KW-0133">Cell shape</keyword>
<accession>A0A3D8IXC2</accession>
<evidence type="ECO:0000256" key="1">
    <source>
        <dbReference type="ARBA" id="ARBA00004651"/>
    </source>
</evidence>
<dbReference type="GO" id="GO:0046677">
    <property type="term" value="P:response to antibiotic"/>
    <property type="evidence" value="ECO:0007669"/>
    <property type="project" value="UniProtKB-UniRule"/>
</dbReference>
<dbReference type="NCBIfam" id="NF001389">
    <property type="entry name" value="PRK00281.1-2"/>
    <property type="match status" value="1"/>
</dbReference>
<dbReference type="EMBL" id="NXLU01000001">
    <property type="protein sequence ID" value="RDU69917.1"/>
    <property type="molecule type" value="Genomic_DNA"/>
</dbReference>
<sequence>MDIFHSVVLGIVEGVSEFLPISSTGHLILSAKLMGLEQTDFLKTFEVAIQLGSILAVVVMYFKKLLHNRSLWAKLIVGFIPTGILGLTLYKIVKDLFSPNIVAYMLIAGGIVFLWIEKFYRQEKYHFQRVEEVSYKQAFLIGLFQSLAMIPGTSRSGSTIIGGLLLGLSRKCAAEFSFLLAIPTMFAATFYDIYKNYTLFKSAEMEYILVGGVVAFLTSLLVIKIFMKFISRFTYVGFGIYRILIGVIFLFWVL</sequence>
<dbReference type="PANTHER" id="PTHR30622">
    <property type="entry name" value="UNDECAPRENYL-DIPHOSPHATASE"/>
    <property type="match status" value="1"/>
</dbReference>
<comment type="subcellular location">
    <subcellularLocation>
        <location evidence="1 14">Cell membrane</location>
        <topology evidence="1 14">Multi-pass membrane protein</topology>
    </subcellularLocation>
</comment>
<dbReference type="GO" id="GO:0050380">
    <property type="term" value="F:undecaprenyl-diphosphatase activity"/>
    <property type="evidence" value="ECO:0007669"/>
    <property type="project" value="UniProtKB-UniRule"/>
</dbReference>
<evidence type="ECO:0000256" key="10">
    <source>
        <dbReference type="ARBA" id="ARBA00023251"/>
    </source>
</evidence>
<comment type="similarity">
    <text evidence="2 14">Belongs to the UppP family.</text>
</comment>
<feature type="transmembrane region" description="Helical" evidence="14">
    <location>
        <begin position="233"/>
        <end position="253"/>
    </location>
</feature>
<evidence type="ECO:0000256" key="3">
    <source>
        <dbReference type="ARBA" id="ARBA00012374"/>
    </source>
</evidence>
<keyword evidence="16" id="KW-1185">Reference proteome</keyword>
<keyword evidence="5 14" id="KW-1003">Cell membrane</keyword>
<keyword evidence="10 14" id="KW-0046">Antibiotic resistance</keyword>
<evidence type="ECO:0000256" key="2">
    <source>
        <dbReference type="ARBA" id="ARBA00010621"/>
    </source>
</evidence>
<dbReference type="NCBIfam" id="TIGR00753">
    <property type="entry name" value="undec_PP_bacA"/>
    <property type="match status" value="1"/>
</dbReference>
<feature type="transmembrane region" description="Helical" evidence="14">
    <location>
        <begin position="41"/>
        <end position="62"/>
    </location>
</feature>
<dbReference type="GO" id="GO:0009252">
    <property type="term" value="P:peptidoglycan biosynthetic process"/>
    <property type="evidence" value="ECO:0007669"/>
    <property type="project" value="UniProtKB-KW"/>
</dbReference>
<proteinExistence type="inferred from homology"/>
<comment type="miscellaneous">
    <text evidence="14">Bacitracin is thought to be involved in the inhibition of peptidoglycan synthesis by sequestering undecaprenyl diphosphate, thereby reducing the pool of lipid carrier available.</text>
</comment>
<keyword evidence="14" id="KW-0961">Cell wall biogenesis/degradation</keyword>
<feature type="transmembrane region" description="Helical" evidence="14">
    <location>
        <begin position="174"/>
        <end position="194"/>
    </location>
</feature>
<keyword evidence="9 14" id="KW-0472">Membrane</keyword>
<dbReference type="GO" id="GO:0005886">
    <property type="term" value="C:plasma membrane"/>
    <property type="evidence" value="ECO:0007669"/>
    <property type="project" value="UniProtKB-SubCell"/>
</dbReference>
<evidence type="ECO:0000256" key="14">
    <source>
        <dbReference type="HAMAP-Rule" id="MF_01006"/>
    </source>
</evidence>
<evidence type="ECO:0000313" key="15">
    <source>
        <dbReference type="EMBL" id="RDU69917.1"/>
    </source>
</evidence>
<dbReference type="PANTHER" id="PTHR30622:SF3">
    <property type="entry name" value="UNDECAPRENYL-DIPHOSPHATASE"/>
    <property type="match status" value="1"/>
</dbReference>
<evidence type="ECO:0000256" key="12">
    <source>
        <dbReference type="ARBA" id="ARBA00032932"/>
    </source>
</evidence>
<dbReference type="EC" id="3.6.1.27" evidence="3 14"/>
<dbReference type="GO" id="GO:0008360">
    <property type="term" value="P:regulation of cell shape"/>
    <property type="evidence" value="ECO:0007669"/>
    <property type="project" value="UniProtKB-KW"/>
</dbReference>
<evidence type="ECO:0000256" key="9">
    <source>
        <dbReference type="ARBA" id="ARBA00023136"/>
    </source>
</evidence>
<keyword evidence="8 14" id="KW-1133">Transmembrane helix</keyword>
<evidence type="ECO:0000313" key="16">
    <source>
        <dbReference type="Proteomes" id="UP000257067"/>
    </source>
</evidence>
<keyword evidence="14" id="KW-0573">Peptidoglycan synthesis</keyword>
<dbReference type="Proteomes" id="UP000257067">
    <property type="component" value="Unassembled WGS sequence"/>
</dbReference>